<gene>
    <name evidence="3" type="ORF">DRP44_02200</name>
</gene>
<dbReference type="SUPFAM" id="SSF56281">
    <property type="entry name" value="Metallo-hydrolase/oxidoreductase"/>
    <property type="match status" value="1"/>
</dbReference>
<name>A0A660SBM8_UNCT6</name>
<dbReference type="InterPro" id="IPR029039">
    <property type="entry name" value="Flavoprotein-like_sf"/>
</dbReference>
<evidence type="ECO:0000313" key="4">
    <source>
        <dbReference type="Proteomes" id="UP000282321"/>
    </source>
</evidence>
<comment type="similarity">
    <text evidence="1">In the N-terminal section; belongs to the zinc metallo-hydrolase group 3 family.</text>
</comment>
<dbReference type="PANTHER" id="PTHR43717:SF1">
    <property type="entry name" value="ANAEROBIC NITRIC OXIDE REDUCTASE FLAVORUBREDOXIN"/>
    <property type="match status" value="1"/>
</dbReference>
<dbReference type="InterPro" id="IPR008254">
    <property type="entry name" value="Flavodoxin/NO_synth"/>
</dbReference>
<sequence length="394" mass="44060">MAIKKIVENVINVGVEHWDREIFDSLIPLPDGTTYNSYVIKGSEKIALIDTVDETKGHLLKENLKNLGIERLDYIIANHAEQDHSGYIPAILNMFPGAKVVTNTKCKGMLIDLLHVKDEDFIVIEDGEEISLGDKTLKFILTPWVHWPETMSTYLKEDKILFSCDFFGSHYATSDTFVVDEAKTLMDAKRYYAEIMMPFRKMVARNVEKVNQYELNMIAPSHGPVYKNPKLIINAYKEWVSDDVKNVVLLLYISMHGSTEKIAEHLIDSLIAKGIEVKPFNVLTADIGQIAIAMVDACTIILASPMVLAGAHPGMISVAHLANALRPKVKNAAIVGSYGWGGNMVEQIKSVIPNLKVDLFEPVLIKGLPRDDDYKKLDKLIDEVAAKHVIDCNL</sequence>
<dbReference type="CDD" id="cd07709">
    <property type="entry name" value="flavodiiron_proteins_MBL-fold"/>
    <property type="match status" value="1"/>
</dbReference>
<protein>
    <submittedName>
        <fullName evidence="3">FprA family A-type flavoprotein</fullName>
    </submittedName>
</protein>
<dbReference type="PANTHER" id="PTHR43717">
    <property type="entry name" value="ANAEROBIC NITRIC OXIDE REDUCTASE FLAVORUBREDOXIN"/>
    <property type="match status" value="1"/>
</dbReference>
<feature type="domain" description="Flavodoxin-like" evidence="2">
    <location>
        <begin position="248"/>
        <end position="385"/>
    </location>
</feature>
<accession>A0A660SBM8</accession>
<dbReference type="SUPFAM" id="SSF52218">
    <property type="entry name" value="Flavoproteins"/>
    <property type="match status" value="1"/>
</dbReference>
<proteinExistence type="inferred from homology"/>
<dbReference type="SMART" id="SM00849">
    <property type="entry name" value="Lactamase_B"/>
    <property type="match status" value="1"/>
</dbReference>
<dbReference type="GO" id="GO:0009055">
    <property type="term" value="F:electron transfer activity"/>
    <property type="evidence" value="ECO:0007669"/>
    <property type="project" value="InterPro"/>
</dbReference>
<dbReference type="Pfam" id="PF19583">
    <property type="entry name" value="ODP"/>
    <property type="match status" value="1"/>
</dbReference>
<dbReference type="InterPro" id="IPR036866">
    <property type="entry name" value="RibonucZ/Hydroxyglut_hydro"/>
</dbReference>
<dbReference type="Proteomes" id="UP000282321">
    <property type="component" value="Unassembled WGS sequence"/>
</dbReference>
<reference evidence="3 4" key="1">
    <citation type="submission" date="2018-06" db="EMBL/GenBank/DDBJ databases">
        <title>Extensive metabolic versatility and redundancy in microbially diverse, dynamic hydrothermal sediments.</title>
        <authorList>
            <person name="Dombrowski N."/>
            <person name="Teske A."/>
            <person name="Baker B.J."/>
        </authorList>
    </citation>
    <scope>NUCLEOTIDE SEQUENCE [LARGE SCALE GENOMIC DNA]</scope>
    <source>
        <strain evidence="3">B35_G9</strain>
    </source>
</reference>
<dbReference type="PROSITE" id="PS50902">
    <property type="entry name" value="FLAVODOXIN_LIKE"/>
    <property type="match status" value="1"/>
</dbReference>
<dbReference type="GO" id="GO:0016491">
    <property type="term" value="F:oxidoreductase activity"/>
    <property type="evidence" value="ECO:0007669"/>
    <property type="project" value="InterPro"/>
</dbReference>
<dbReference type="Gene3D" id="3.40.50.360">
    <property type="match status" value="1"/>
</dbReference>
<dbReference type="GO" id="GO:0046872">
    <property type="term" value="F:metal ion binding"/>
    <property type="evidence" value="ECO:0007669"/>
    <property type="project" value="InterPro"/>
</dbReference>
<dbReference type="InterPro" id="IPR001226">
    <property type="entry name" value="Flavodoxin_CS"/>
</dbReference>
<organism evidence="3 4">
    <name type="scientific">candidate division TA06 bacterium</name>
    <dbReference type="NCBI Taxonomy" id="2250710"/>
    <lineage>
        <taxon>Bacteria</taxon>
        <taxon>Bacteria division TA06</taxon>
    </lineage>
</organism>
<evidence type="ECO:0000313" key="3">
    <source>
        <dbReference type="EMBL" id="RKX67576.1"/>
    </source>
</evidence>
<dbReference type="InterPro" id="IPR001279">
    <property type="entry name" value="Metallo-B-lactamas"/>
</dbReference>
<dbReference type="PIRSF" id="PIRSF005243">
    <property type="entry name" value="ROO"/>
    <property type="match status" value="1"/>
</dbReference>
<dbReference type="PROSITE" id="PS00201">
    <property type="entry name" value="FLAVODOXIN"/>
    <property type="match status" value="1"/>
</dbReference>
<evidence type="ECO:0000256" key="1">
    <source>
        <dbReference type="ARBA" id="ARBA00007121"/>
    </source>
</evidence>
<dbReference type="AlphaFoldDB" id="A0A660SBM8"/>
<dbReference type="Gene3D" id="3.60.15.10">
    <property type="entry name" value="Ribonuclease Z/Hydroxyacylglutathione hydrolase-like"/>
    <property type="match status" value="1"/>
</dbReference>
<dbReference type="InterPro" id="IPR045761">
    <property type="entry name" value="ODP_dom"/>
</dbReference>
<dbReference type="InterPro" id="IPR016440">
    <property type="entry name" value="Rubredoxin-O_OxRdtase"/>
</dbReference>
<dbReference type="EMBL" id="QNBC01000017">
    <property type="protein sequence ID" value="RKX67576.1"/>
    <property type="molecule type" value="Genomic_DNA"/>
</dbReference>
<evidence type="ECO:0000259" key="2">
    <source>
        <dbReference type="PROSITE" id="PS50902"/>
    </source>
</evidence>
<dbReference type="GO" id="GO:0010181">
    <property type="term" value="F:FMN binding"/>
    <property type="evidence" value="ECO:0007669"/>
    <property type="project" value="InterPro"/>
</dbReference>
<comment type="caution">
    <text evidence="3">The sequence shown here is derived from an EMBL/GenBank/DDBJ whole genome shotgun (WGS) entry which is preliminary data.</text>
</comment>